<keyword evidence="2" id="KW-1133">Transmembrane helix</keyword>
<gene>
    <name evidence="3" type="ORF">ACHAWU_002560</name>
</gene>
<name>A0ABD3LZ44_9STRA</name>
<dbReference type="AlphaFoldDB" id="A0ABD3LZ44"/>
<evidence type="ECO:0000313" key="4">
    <source>
        <dbReference type="Proteomes" id="UP001530293"/>
    </source>
</evidence>
<dbReference type="EMBL" id="JALLBG020000299">
    <property type="protein sequence ID" value="KAL3756657.1"/>
    <property type="molecule type" value="Genomic_DNA"/>
</dbReference>
<protein>
    <recommendedName>
        <fullName evidence="5">Transmembrane protein</fullName>
    </recommendedName>
</protein>
<proteinExistence type="predicted"/>
<organism evidence="3 4">
    <name type="scientific">Discostella pseudostelligera</name>
    <dbReference type="NCBI Taxonomy" id="259834"/>
    <lineage>
        <taxon>Eukaryota</taxon>
        <taxon>Sar</taxon>
        <taxon>Stramenopiles</taxon>
        <taxon>Ochrophyta</taxon>
        <taxon>Bacillariophyta</taxon>
        <taxon>Coscinodiscophyceae</taxon>
        <taxon>Thalassiosirophycidae</taxon>
        <taxon>Stephanodiscales</taxon>
        <taxon>Stephanodiscaceae</taxon>
        <taxon>Discostella</taxon>
    </lineage>
</organism>
<accession>A0ABD3LZ44</accession>
<feature type="compositionally biased region" description="Low complexity" evidence="1">
    <location>
        <begin position="80"/>
        <end position="98"/>
    </location>
</feature>
<reference evidence="3 4" key="1">
    <citation type="submission" date="2024-10" db="EMBL/GenBank/DDBJ databases">
        <title>Updated reference genomes for cyclostephanoid diatoms.</title>
        <authorList>
            <person name="Roberts W.R."/>
            <person name="Alverson A.J."/>
        </authorList>
    </citation>
    <scope>NUCLEOTIDE SEQUENCE [LARGE SCALE GENOMIC DNA]</scope>
    <source>
        <strain evidence="3 4">AJA232-27</strain>
    </source>
</reference>
<sequence length="369" mass="39752">MTMSRRRLVLLPCLAVAIITTTPSSFLYTFAFKSTSIKQPFISGSSSIGNIGNSGSSTGGDGSNSKTHASYRYRYRRRSPPTTTDSKSTSALSSSSRSPISIIHHRDSSCIVLHAAGADDTDNAQATDSPTMISLDDDNIGRRFSAAPTDRAEIIIFNNDDDDVTTTTTATSTTSTIITTANQAATSTVNERLLSEIQASLDKQKGVTTTSSSSKSREYFKEFRSTKTEEERQRSLEEARDLNGVNPLVCIGGAAFAWACAGALWVLTTYLGIFFASHPLDTDVYFVQRVAGVFRNVVVGLSSLASAFFGVVGVGVFLLGVRVGYGVITGELDPTPIKVPKMKEGGDGGEEFVLPDVWELMMGKKKRRR</sequence>
<dbReference type="InterPro" id="IPR021434">
    <property type="entry name" value="DUF3082"/>
</dbReference>
<evidence type="ECO:0000256" key="1">
    <source>
        <dbReference type="SAM" id="MobiDB-lite"/>
    </source>
</evidence>
<keyword evidence="2" id="KW-0472">Membrane</keyword>
<feature type="transmembrane region" description="Helical" evidence="2">
    <location>
        <begin position="255"/>
        <end position="276"/>
    </location>
</feature>
<feature type="transmembrane region" description="Helical" evidence="2">
    <location>
        <begin position="297"/>
        <end position="319"/>
    </location>
</feature>
<evidence type="ECO:0000256" key="2">
    <source>
        <dbReference type="SAM" id="Phobius"/>
    </source>
</evidence>
<keyword evidence="4" id="KW-1185">Reference proteome</keyword>
<evidence type="ECO:0000313" key="3">
    <source>
        <dbReference type="EMBL" id="KAL3756657.1"/>
    </source>
</evidence>
<feature type="region of interest" description="Disordered" evidence="1">
    <location>
        <begin position="48"/>
        <end position="98"/>
    </location>
</feature>
<comment type="caution">
    <text evidence="3">The sequence shown here is derived from an EMBL/GenBank/DDBJ whole genome shotgun (WGS) entry which is preliminary data.</text>
</comment>
<dbReference type="Pfam" id="PF11282">
    <property type="entry name" value="DUF3082"/>
    <property type="match status" value="1"/>
</dbReference>
<feature type="compositionally biased region" description="Basic residues" evidence="1">
    <location>
        <begin position="69"/>
        <end position="79"/>
    </location>
</feature>
<keyword evidence="2" id="KW-0812">Transmembrane</keyword>
<evidence type="ECO:0008006" key="5">
    <source>
        <dbReference type="Google" id="ProtNLM"/>
    </source>
</evidence>
<dbReference type="Proteomes" id="UP001530293">
    <property type="component" value="Unassembled WGS sequence"/>
</dbReference>